<organism evidence="1 2">
    <name type="scientific">Novosphingobium anseongense</name>
    <dbReference type="NCBI Taxonomy" id="3133436"/>
    <lineage>
        <taxon>Bacteria</taxon>
        <taxon>Pseudomonadati</taxon>
        <taxon>Pseudomonadota</taxon>
        <taxon>Alphaproteobacteria</taxon>
        <taxon>Sphingomonadales</taxon>
        <taxon>Sphingomonadaceae</taxon>
        <taxon>Novosphingobium</taxon>
    </lineage>
</organism>
<name>A0ABU8RUQ6_9SPHN</name>
<reference evidence="1 2" key="1">
    <citation type="submission" date="2024-03" db="EMBL/GenBank/DDBJ databases">
        <authorList>
            <person name="Jo J.-H."/>
        </authorList>
    </citation>
    <scope>NUCLEOTIDE SEQUENCE [LARGE SCALE GENOMIC DNA]</scope>
    <source>
        <strain evidence="1 2">PS1R-30</strain>
    </source>
</reference>
<keyword evidence="2" id="KW-1185">Reference proteome</keyword>
<gene>
    <name evidence="1" type="ORF">WG901_08860</name>
</gene>
<evidence type="ECO:0000313" key="1">
    <source>
        <dbReference type="EMBL" id="MEJ5976741.1"/>
    </source>
</evidence>
<sequence length="77" mass="8621">MPARRRLSPAYHWTDEKTVAFIEALAATASVSAAAAKVGMSRQSAYRLRARLDPEFAAIWDGVAVLARRLHTARRRR</sequence>
<proteinExistence type="predicted"/>
<dbReference type="EMBL" id="JBBHJZ010000002">
    <property type="protein sequence ID" value="MEJ5976741.1"/>
    <property type="molecule type" value="Genomic_DNA"/>
</dbReference>
<dbReference type="RefSeq" id="WP_339586703.1">
    <property type="nucleotide sequence ID" value="NZ_JBBHJZ010000002.1"/>
</dbReference>
<protein>
    <recommendedName>
        <fullName evidence="3">LysR family transcriptional regulator</fullName>
    </recommendedName>
</protein>
<evidence type="ECO:0008006" key="3">
    <source>
        <dbReference type="Google" id="ProtNLM"/>
    </source>
</evidence>
<accession>A0ABU8RUQ6</accession>
<dbReference type="Proteomes" id="UP001361239">
    <property type="component" value="Unassembled WGS sequence"/>
</dbReference>
<comment type="caution">
    <text evidence="1">The sequence shown here is derived from an EMBL/GenBank/DDBJ whole genome shotgun (WGS) entry which is preliminary data.</text>
</comment>
<evidence type="ECO:0000313" key="2">
    <source>
        <dbReference type="Proteomes" id="UP001361239"/>
    </source>
</evidence>